<feature type="compositionally biased region" description="Acidic residues" evidence="1">
    <location>
        <begin position="787"/>
        <end position="800"/>
    </location>
</feature>
<feature type="compositionally biased region" description="Acidic residues" evidence="1">
    <location>
        <begin position="734"/>
        <end position="745"/>
    </location>
</feature>
<accession>A0A8S1EK97</accession>
<dbReference type="AlphaFoldDB" id="A0A8S1EK97"/>
<feature type="region of interest" description="Disordered" evidence="1">
    <location>
        <begin position="32"/>
        <end position="84"/>
    </location>
</feature>
<name>A0A8S1EK97_9PELO</name>
<evidence type="ECO:0000256" key="1">
    <source>
        <dbReference type="SAM" id="MobiDB-lite"/>
    </source>
</evidence>
<feature type="region of interest" description="Disordered" evidence="1">
    <location>
        <begin position="781"/>
        <end position="800"/>
    </location>
</feature>
<evidence type="ECO:0000313" key="3">
    <source>
        <dbReference type="Proteomes" id="UP000494206"/>
    </source>
</evidence>
<feature type="compositionally biased region" description="Acidic residues" evidence="1">
    <location>
        <begin position="680"/>
        <end position="702"/>
    </location>
</feature>
<protein>
    <submittedName>
        <fullName evidence="2">Uncharacterized protein</fullName>
    </submittedName>
</protein>
<feature type="region of interest" description="Disordered" evidence="1">
    <location>
        <begin position="505"/>
        <end position="531"/>
    </location>
</feature>
<feature type="compositionally biased region" description="Basic and acidic residues" evidence="1">
    <location>
        <begin position="746"/>
        <end position="755"/>
    </location>
</feature>
<dbReference type="Proteomes" id="UP000494206">
    <property type="component" value="Unassembled WGS sequence"/>
</dbReference>
<reference evidence="2 3" key="1">
    <citation type="submission" date="2020-04" db="EMBL/GenBank/DDBJ databases">
        <authorList>
            <person name="Laetsch R D."/>
            <person name="Stevens L."/>
            <person name="Kumar S."/>
            <person name="Blaxter L. M."/>
        </authorList>
    </citation>
    <scope>NUCLEOTIDE SEQUENCE [LARGE SCALE GENOMIC DNA]</scope>
</reference>
<proteinExistence type="predicted"/>
<evidence type="ECO:0000313" key="2">
    <source>
        <dbReference type="EMBL" id="CAB3401226.1"/>
    </source>
</evidence>
<feature type="compositionally biased region" description="Polar residues" evidence="1">
    <location>
        <begin position="74"/>
        <end position="84"/>
    </location>
</feature>
<feature type="compositionally biased region" description="Basic and acidic residues" evidence="1">
    <location>
        <begin position="64"/>
        <end position="73"/>
    </location>
</feature>
<comment type="caution">
    <text evidence="2">The sequence shown here is derived from an EMBL/GenBank/DDBJ whole genome shotgun (WGS) entry which is preliminary data.</text>
</comment>
<feature type="compositionally biased region" description="Polar residues" evidence="1">
    <location>
        <begin position="756"/>
        <end position="768"/>
    </location>
</feature>
<organism evidence="2 3">
    <name type="scientific">Caenorhabditis bovis</name>
    <dbReference type="NCBI Taxonomy" id="2654633"/>
    <lineage>
        <taxon>Eukaryota</taxon>
        <taxon>Metazoa</taxon>
        <taxon>Ecdysozoa</taxon>
        <taxon>Nematoda</taxon>
        <taxon>Chromadorea</taxon>
        <taxon>Rhabditida</taxon>
        <taxon>Rhabditina</taxon>
        <taxon>Rhabditomorpha</taxon>
        <taxon>Rhabditoidea</taxon>
        <taxon>Rhabditidae</taxon>
        <taxon>Peloderinae</taxon>
        <taxon>Caenorhabditis</taxon>
    </lineage>
</organism>
<feature type="compositionally biased region" description="Low complexity" evidence="1">
    <location>
        <begin position="515"/>
        <end position="531"/>
    </location>
</feature>
<dbReference type="EMBL" id="CADEPM010000002">
    <property type="protein sequence ID" value="CAB3401226.1"/>
    <property type="molecule type" value="Genomic_DNA"/>
</dbReference>
<feature type="compositionally biased region" description="Basic and acidic residues" evidence="1">
    <location>
        <begin position="124"/>
        <end position="137"/>
    </location>
</feature>
<sequence length="960" mass="107764">MSSDNEVVVANDSTLGNSDENVEQLAVIAVQPEVPNNQQDELSGNVLGLGESSPRNLGLNVTRPDGDIDDHGESVNNSGALNPSQRLDETIDNVVADSRNWLGRADPEIEATNVDASGSPLAAERPRLGEEDTELSRENPASSPLFRDVQLVSAAESSPSTSGFNIYRGLFIPPNGSSNVTFVMMVPASPNADSSQPENLPNPDAESDQPIQENSQSHSHDDREMAENHLQNSQNDPTEDMPANSSQNGQEEPSGETPSIPLQNSEEGPTIEMSEQVLLNYREDPENSPLNHREEPAIAVNTFLNYREEPMPEVLVDPSLPDYDEELVRGLSMDSYPEDDKELIRRLPMHSVLNYDDESNDTMPTSSLQNYREEPSRVVSVSALLNNQNGMPSSDMICYRAQPIQENGDLPIDDNSAPLANEPGVPLCLLRSNHRFKFLPRALMKPNPFSLLARELANVQRDEQQEFPKFSPPTEPLRPVYPKTSIYSHSKGSYRMTSAGVVDPAPTVAPTSNVEPSPADEPTPAAEEPTNEPFDAIPRIHQGALLLLVDEVIRENGSVSPRELYLRYFRIFHTRRDLDEQAMTQGEDPQSLRIMLSRTFEIIVSNMIEVQRNRNSLRSEDEQTSYPFLEELQVPQAVVNQMRRSAASPMQAPPDHELHYIPRNVGAVYILRQGLILEGAPDDDGDDDSSDSDSDDSGSEGEYDYINLWEWSRYNEPRPNLFGPGHSPFQFDNESYEDDDEDQEMEHDRSGEHEAQNNQETQEDQVNQENHDVQMNPIEELNQMNDNEGDENLDEEDESMEVGEVLEASNSEGSNIDTTVNCARVRPMTDAQKLNMLRKWIRKVINGSRQIGTTINMRNFPIMFLDGADNAPAEDLAHYESVMNQVFSKLQTISRCWTVPVFEQFKRNYEIRCGCYMEHMTLDDLVDMAVSYKRDLDMVGYYGQSLTNEQLFARFANYQS</sequence>
<feature type="compositionally biased region" description="Basic and acidic residues" evidence="1">
    <location>
        <begin position="218"/>
        <end position="227"/>
    </location>
</feature>
<feature type="region of interest" description="Disordered" evidence="1">
    <location>
        <begin position="678"/>
        <end position="702"/>
    </location>
</feature>
<feature type="region of interest" description="Disordered" evidence="1">
    <location>
        <begin position="188"/>
        <end position="267"/>
    </location>
</feature>
<gene>
    <name evidence="2" type="ORF">CBOVIS_LOCUS4003</name>
</gene>
<feature type="region of interest" description="Disordered" evidence="1">
    <location>
        <begin position="720"/>
        <end position="770"/>
    </location>
</feature>
<feature type="compositionally biased region" description="Polar residues" evidence="1">
    <location>
        <begin position="243"/>
        <end position="267"/>
    </location>
</feature>
<feature type="region of interest" description="Disordered" evidence="1">
    <location>
        <begin position="112"/>
        <end position="142"/>
    </location>
</feature>
<keyword evidence="3" id="KW-1185">Reference proteome</keyword>